<organism evidence="2 3">
    <name type="scientific">Synchytrium endobioticum</name>
    <dbReference type="NCBI Taxonomy" id="286115"/>
    <lineage>
        <taxon>Eukaryota</taxon>
        <taxon>Fungi</taxon>
        <taxon>Fungi incertae sedis</taxon>
        <taxon>Chytridiomycota</taxon>
        <taxon>Chytridiomycota incertae sedis</taxon>
        <taxon>Chytridiomycetes</taxon>
        <taxon>Synchytriales</taxon>
        <taxon>Synchytriaceae</taxon>
        <taxon>Synchytrium</taxon>
    </lineage>
</organism>
<proteinExistence type="predicted"/>
<dbReference type="AlphaFoldDB" id="A0A507CBH1"/>
<name>A0A507CBH1_9FUNG</name>
<dbReference type="VEuPathDB" id="FungiDB:SeMB42_g02285"/>
<reference evidence="2 3" key="1">
    <citation type="journal article" date="2019" name="Sci. Rep.">
        <title>Comparative genomics of chytrid fungi reveal insights into the obligate biotrophic and pathogenic lifestyle of Synchytrium endobioticum.</title>
        <authorList>
            <person name="van de Vossenberg B.T.L.H."/>
            <person name="Warris S."/>
            <person name="Nguyen H.D.T."/>
            <person name="van Gent-Pelzer M.P.E."/>
            <person name="Joly D.L."/>
            <person name="van de Geest H.C."/>
            <person name="Bonants P.J.M."/>
            <person name="Smith D.S."/>
            <person name="Levesque C.A."/>
            <person name="van der Lee T.A.J."/>
        </authorList>
    </citation>
    <scope>NUCLEOTIDE SEQUENCE [LARGE SCALE GENOMIC DNA]</scope>
    <source>
        <strain evidence="2 3">LEV6574</strain>
    </source>
</reference>
<gene>
    <name evidence="2" type="ORF">SeLEV6574_g07510</name>
</gene>
<comment type="caution">
    <text evidence="2">The sequence shown here is derived from an EMBL/GenBank/DDBJ whole genome shotgun (WGS) entry which is preliminary data.</text>
</comment>
<dbReference type="OrthoDB" id="2124074at2759"/>
<feature type="region of interest" description="Disordered" evidence="1">
    <location>
        <begin position="26"/>
        <end position="89"/>
    </location>
</feature>
<dbReference type="EMBL" id="QEAM01000542">
    <property type="protein sequence ID" value="TPX38930.1"/>
    <property type="molecule type" value="Genomic_DNA"/>
</dbReference>
<evidence type="ECO:0000256" key="1">
    <source>
        <dbReference type="SAM" id="MobiDB-lite"/>
    </source>
</evidence>
<evidence type="ECO:0000313" key="3">
    <source>
        <dbReference type="Proteomes" id="UP000320475"/>
    </source>
</evidence>
<dbReference type="Proteomes" id="UP000320475">
    <property type="component" value="Unassembled WGS sequence"/>
</dbReference>
<sequence>MSTFSSHTISTNHTVGDFCIVPHSASGGEPHESQSCRMSTRMSAAKARVAPDSAPKESTGPAGESTAPAGESGASTATKLGLGRRTSNASRKAKAKAYAEAPAGCIFESQMMSPAPGTTYFQVAVMADEGKVILRDWPRQRFSQKWTRDGALNPSQVTETCDNFVQGSLKEEITRIFGASTYDHVLKACEQIVEARATQAAEP</sequence>
<protein>
    <submittedName>
        <fullName evidence="2">Uncharacterized protein</fullName>
    </submittedName>
</protein>
<evidence type="ECO:0000313" key="2">
    <source>
        <dbReference type="EMBL" id="TPX38930.1"/>
    </source>
</evidence>
<accession>A0A507CBH1</accession>